<protein>
    <submittedName>
        <fullName evidence="1">Uncharacterized protein</fullName>
    </submittedName>
</protein>
<evidence type="ECO:0000313" key="1">
    <source>
        <dbReference type="EMBL" id="JAD50089.1"/>
    </source>
</evidence>
<accession>A0A0A9AEP8</accession>
<reference evidence="1" key="1">
    <citation type="submission" date="2014-09" db="EMBL/GenBank/DDBJ databases">
        <authorList>
            <person name="Magalhaes I.L.F."/>
            <person name="Oliveira U."/>
            <person name="Santos F.R."/>
            <person name="Vidigal T.H.D.A."/>
            <person name="Brescovit A.D."/>
            <person name="Santos A.J."/>
        </authorList>
    </citation>
    <scope>NUCLEOTIDE SEQUENCE</scope>
    <source>
        <tissue evidence="1">Shoot tissue taken approximately 20 cm above the soil surface</tissue>
    </source>
</reference>
<dbReference type="EMBL" id="GBRH01247806">
    <property type="protein sequence ID" value="JAD50089.1"/>
    <property type="molecule type" value="Transcribed_RNA"/>
</dbReference>
<name>A0A0A9AEP8_ARUDO</name>
<organism evidence="1">
    <name type="scientific">Arundo donax</name>
    <name type="common">Giant reed</name>
    <name type="synonym">Donax arundinaceus</name>
    <dbReference type="NCBI Taxonomy" id="35708"/>
    <lineage>
        <taxon>Eukaryota</taxon>
        <taxon>Viridiplantae</taxon>
        <taxon>Streptophyta</taxon>
        <taxon>Embryophyta</taxon>
        <taxon>Tracheophyta</taxon>
        <taxon>Spermatophyta</taxon>
        <taxon>Magnoliopsida</taxon>
        <taxon>Liliopsida</taxon>
        <taxon>Poales</taxon>
        <taxon>Poaceae</taxon>
        <taxon>PACMAD clade</taxon>
        <taxon>Arundinoideae</taxon>
        <taxon>Arundineae</taxon>
        <taxon>Arundo</taxon>
    </lineage>
</organism>
<reference evidence="1" key="2">
    <citation type="journal article" date="2015" name="Data Brief">
        <title>Shoot transcriptome of the giant reed, Arundo donax.</title>
        <authorList>
            <person name="Barrero R.A."/>
            <person name="Guerrero F.D."/>
            <person name="Moolhuijzen P."/>
            <person name="Goolsby J.A."/>
            <person name="Tidwell J."/>
            <person name="Bellgard S.E."/>
            <person name="Bellgard M.I."/>
        </authorList>
    </citation>
    <scope>NUCLEOTIDE SEQUENCE</scope>
    <source>
        <tissue evidence="1">Shoot tissue taken approximately 20 cm above the soil surface</tissue>
    </source>
</reference>
<sequence>MLSFLGSQFSVILKELIILSLNGAFFLGKRG</sequence>
<proteinExistence type="predicted"/>
<dbReference type="AlphaFoldDB" id="A0A0A9AEP8"/>